<evidence type="ECO:0000256" key="10">
    <source>
        <dbReference type="ARBA" id="ARBA00049359"/>
    </source>
</evidence>
<sequence length="328" mass="36116">MMIIYTPPKAAESIPLIDLGPSFSGDLQARKGVAWELHKAAVDTGFFYIENHGVPQEMLDGQLALAKAFFDLPLAEKHKVDVAKSNCTRGYEAPGLQTLDDGSPPDLKEGFLIGNDLASDHPYVVAGVPNCGSNQWPDKPEGFRATYEAYIEEMFRVGRHIHRLLALSLDMPEDYFDEGLVEPLFNGRLLKYAPQPENAAFNQIGAGAHTDWGMITILLQDSVGGLEVENADGDWIAAPPIPGTFVVNLGEMVRVLTNGLYRSNMHRVLNNHSGVDRYSVPTFFDPNYFYEVKCVPSLMPENGKPDFPPTTVGGHIADMYRKTYGLAA</sequence>
<dbReference type="InterPro" id="IPR044861">
    <property type="entry name" value="IPNS-like_FE2OG_OXY"/>
</dbReference>
<accession>A0A0B9A0W0</accession>
<comment type="cofactor">
    <cofactor evidence="1">
        <name>Fe(2+)</name>
        <dbReference type="ChEBI" id="CHEBI:29033"/>
    </cofactor>
</comment>
<dbReference type="InterPro" id="IPR026992">
    <property type="entry name" value="DIOX_N"/>
</dbReference>
<comment type="similarity">
    <text evidence="11">Belongs to the iron/ascorbate-dependent oxidoreductase family.</text>
</comment>
<name>A0A0B9A0W0_9SPHN</name>
<dbReference type="PROSITE" id="PS51471">
    <property type="entry name" value="FE2OG_OXY"/>
    <property type="match status" value="1"/>
</dbReference>
<evidence type="ECO:0000259" key="12">
    <source>
        <dbReference type="PROSITE" id="PS51471"/>
    </source>
</evidence>
<evidence type="ECO:0000256" key="5">
    <source>
        <dbReference type="ARBA" id="ARBA00019045"/>
    </source>
</evidence>
<dbReference type="GO" id="GO:0046872">
    <property type="term" value="F:metal ion binding"/>
    <property type="evidence" value="ECO:0007669"/>
    <property type="project" value="UniProtKB-KW"/>
</dbReference>
<dbReference type="GO" id="GO:0009693">
    <property type="term" value="P:ethylene biosynthetic process"/>
    <property type="evidence" value="ECO:0007669"/>
    <property type="project" value="UniProtKB-KW"/>
</dbReference>
<keyword evidence="11" id="KW-0479">Metal-binding</keyword>
<keyword evidence="6" id="KW-0266">Ethylene biosynthesis</keyword>
<dbReference type="InterPro" id="IPR050231">
    <property type="entry name" value="Iron_ascorbate_oxido_reductase"/>
</dbReference>
<dbReference type="PRINTS" id="PR00682">
    <property type="entry name" value="IPNSYNTHASE"/>
</dbReference>
<evidence type="ECO:0000256" key="7">
    <source>
        <dbReference type="ARBA" id="ARBA00031011"/>
    </source>
</evidence>
<gene>
    <name evidence="13" type="ORF">NJ75_03970</name>
</gene>
<dbReference type="Pfam" id="PF03171">
    <property type="entry name" value="2OG-FeII_Oxy"/>
    <property type="match status" value="1"/>
</dbReference>
<feature type="domain" description="Fe2OG dioxygenase" evidence="12">
    <location>
        <begin position="180"/>
        <end position="286"/>
    </location>
</feature>
<dbReference type="EMBL" id="JRVC01000024">
    <property type="protein sequence ID" value="KHS42949.1"/>
    <property type="molecule type" value="Genomic_DNA"/>
</dbReference>
<keyword evidence="14" id="KW-1185">Reference proteome</keyword>
<dbReference type="EC" id="1.14.20.7" evidence="3"/>
<evidence type="ECO:0000256" key="8">
    <source>
        <dbReference type="ARBA" id="ARBA00031282"/>
    </source>
</evidence>
<dbReference type="InterPro" id="IPR005123">
    <property type="entry name" value="Oxoglu/Fe-dep_dioxygenase_dom"/>
</dbReference>
<dbReference type="Proteomes" id="UP000031338">
    <property type="component" value="Unassembled WGS sequence"/>
</dbReference>
<dbReference type="AlphaFoldDB" id="A0A0B9A0W0"/>
<dbReference type="InterPro" id="IPR027443">
    <property type="entry name" value="IPNS-like_sf"/>
</dbReference>
<comment type="caution">
    <text evidence="13">The sequence shown here is derived from an EMBL/GenBank/DDBJ whole genome shotgun (WGS) entry which is preliminary data.</text>
</comment>
<evidence type="ECO:0000256" key="1">
    <source>
        <dbReference type="ARBA" id="ARBA00001954"/>
    </source>
</evidence>
<evidence type="ECO:0000313" key="13">
    <source>
        <dbReference type="EMBL" id="KHS42949.1"/>
    </source>
</evidence>
<dbReference type="RefSeq" id="WP_236727201.1">
    <property type="nucleotide sequence ID" value="NZ_JBNNWK010000016.1"/>
</dbReference>
<protein>
    <recommendedName>
        <fullName evidence="5">2-oxoglutarate-dependent ethylene/succinate-forming enzyme</fullName>
        <ecNumber evidence="4">1.13.12.19</ecNumber>
        <ecNumber evidence="3">1.14.20.7</ecNumber>
    </recommendedName>
    <alternativeName>
        <fullName evidence="7">2-oxoglutarate dioxygenase (ethylene-forming)</fullName>
    </alternativeName>
    <alternativeName>
        <fullName evidence="8">2-oxoglutarate/L-arginine monooxygenase/decarboxylase (succinate-forming)</fullName>
    </alternativeName>
</protein>
<organism evidence="13 14">
    <name type="scientific">Novosphingobium subterraneum</name>
    <dbReference type="NCBI Taxonomy" id="48936"/>
    <lineage>
        <taxon>Bacteria</taxon>
        <taxon>Pseudomonadati</taxon>
        <taxon>Pseudomonadota</taxon>
        <taxon>Alphaproteobacteria</taxon>
        <taxon>Sphingomonadales</taxon>
        <taxon>Sphingomonadaceae</taxon>
        <taxon>Novosphingobium</taxon>
    </lineage>
</organism>
<evidence type="ECO:0000256" key="9">
    <source>
        <dbReference type="ARBA" id="ARBA00047725"/>
    </source>
</evidence>
<dbReference type="GO" id="GO:0102276">
    <property type="term" value="F:2-oxoglutarate oxygenase/decarboxylase (ethylene-forming) activity"/>
    <property type="evidence" value="ECO:0007669"/>
    <property type="project" value="UniProtKB-EC"/>
</dbReference>
<dbReference type="EC" id="1.13.12.19" evidence="4"/>
<evidence type="ECO:0000256" key="6">
    <source>
        <dbReference type="ARBA" id="ARBA00022666"/>
    </source>
</evidence>
<dbReference type="Gene3D" id="2.60.120.330">
    <property type="entry name" value="B-lactam Antibiotic, Isopenicillin N Synthase, Chain"/>
    <property type="match status" value="1"/>
</dbReference>
<dbReference type="SUPFAM" id="SSF51197">
    <property type="entry name" value="Clavaminate synthase-like"/>
    <property type="match status" value="1"/>
</dbReference>
<reference evidence="13 14" key="1">
    <citation type="submission" date="2014-10" db="EMBL/GenBank/DDBJ databases">
        <title>Draft genome sequence of Novosphingobium subterraneum DSM 12447.</title>
        <authorList>
            <person name="Gan H.M."/>
            <person name="Gan H.Y."/>
            <person name="Savka M.A."/>
        </authorList>
    </citation>
    <scope>NUCLEOTIDE SEQUENCE [LARGE SCALE GENOMIC DNA]</scope>
    <source>
        <strain evidence="13 14">DSM 12447</strain>
    </source>
</reference>
<comment type="catalytic activity">
    <reaction evidence="10">
        <text>L-arginine + 2-oxoglutarate + O2 = guanidine + L-glutamate 5-semialdehyde + succinate + CO2</text>
        <dbReference type="Rhea" id="RHEA:31535"/>
        <dbReference type="ChEBI" id="CHEBI:15379"/>
        <dbReference type="ChEBI" id="CHEBI:16526"/>
        <dbReference type="ChEBI" id="CHEBI:16810"/>
        <dbReference type="ChEBI" id="CHEBI:30031"/>
        <dbReference type="ChEBI" id="CHEBI:30087"/>
        <dbReference type="ChEBI" id="CHEBI:32682"/>
        <dbReference type="ChEBI" id="CHEBI:58066"/>
        <dbReference type="EC" id="1.14.20.7"/>
    </reaction>
</comment>
<evidence type="ECO:0000256" key="11">
    <source>
        <dbReference type="RuleBase" id="RU003682"/>
    </source>
</evidence>
<evidence type="ECO:0000256" key="2">
    <source>
        <dbReference type="ARBA" id="ARBA00004767"/>
    </source>
</evidence>
<dbReference type="STRING" id="48936.NJ75_03970"/>
<evidence type="ECO:0000256" key="4">
    <source>
        <dbReference type="ARBA" id="ARBA00012531"/>
    </source>
</evidence>
<dbReference type="Pfam" id="PF14226">
    <property type="entry name" value="DIOX_N"/>
    <property type="match status" value="1"/>
</dbReference>
<dbReference type="PANTHER" id="PTHR47990">
    <property type="entry name" value="2-OXOGLUTARATE (2OG) AND FE(II)-DEPENDENT OXYGENASE SUPERFAMILY PROTEIN-RELATED"/>
    <property type="match status" value="1"/>
</dbReference>
<proteinExistence type="inferred from homology"/>
<dbReference type="PATRIC" id="fig|48936.3.peg.4001"/>
<evidence type="ECO:0000313" key="14">
    <source>
        <dbReference type="Proteomes" id="UP000031338"/>
    </source>
</evidence>
<keyword evidence="11" id="KW-0408">Iron</keyword>
<evidence type="ECO:0000256" key="3">
    <source>
        <dbReference type="ARBA" id="ARBA00012293"/>
    </source>
</evidence>
<comment type="pathway">
    <text evidence="2">Alkene biosynthesis; ethylene biosynthesis via 2-oxoglutarate.</text>
</comment>
<keyword evidence="11" id="KW-0560">Oxidoreductase</keyword>
<comment type="catalytic activity">
    <reaction evidence="9">
        <text>2-oxoglutarate + O2 + 2 H(+) = ethene + 3 CO2 + H2O</text>
        <dbReference type="Rhea" id="RHEA:31523"/>
        <dbReference type="ChEBI" id="CHEBI:15377"/>
        <dbReference type="ChEBI" id="CHEBI:15378"/>
        <dbReference type="ChEBI" id="CHEBI:15379"/>
        <dbReference type="ChEBI" id="CHEBI:16526"/>
        <dbReference type="ChEBI" id="CHEBI:16810"/>
        <dbReference type="ChEBI" id="CHEBI:18153"/>
        <dbReference type="EC" id="1.13.12.19"/>
    </reaction>
</comment>